<dbReference type="EMBL" id="JANBUK010000052">
    <property type="protein sequence ID" value="KAJ2792129.1"/>
    <property type="molecule type" value="Genomic_DNA"/>
</dbReference>
<accession>A0ACC1KNJ5</accession>
<evidence type="ECO:0000313" key="1">
    <source>
        <dbReference type="EMBL" id="KAJ2792129.1"/>
    </source>
</evidence>
<sequence length="242" mass="26183">MEDEPNASAGRSSLAKIEREVVDPNRMSPRSHRRHLSRLSSAKLRERQRQLISSAEKDIAQLEARIESLQQSIDIHRMALQDDCLTDCESGHTEKTAGSLKDIVGLARDGIARTAELLCDMQSPTPIRSSGFRNGHASAGKKFCDLTTMLAGNISQLTDCIKHIEALKNDICRQVRGIEKRLSLSQSDSTLPDAHASSSPNMQEEESTLHAYRSTGTSSARRCGGGSGGGGGVPISFLVNDG</sequence>
<keyword evidence="2" id="KW-1185">Reference proteome</keyword>
<organism evidence="1 2">
    <name type="scientific">Coemansia linderi</name>
    <dbReference type="NCBI Taxonomy" id="2663919"/>
    <lineage>
        <taxon>Eukaryota</taxon>
        <taxon>Fungi</taxon>
        <taxon>Fungi incertae sedis</taxon>
        <taxon>Zoopagomycota</taxon>
        <taxon>Kickxellomycotina</taxon>
        <taxon>Kickxellomycetes</taxon>
        <taxon>Kickxellales</taxon>
        <taxon>Kickxellaceae</taxon>
        <taxon>Coemansia</taxon>
    </lineage>
</organism>
<comment type="caution">
    <text evidence="1">The sequence shown here is derived from an EMBL/GenBank/DDBJ whole genome shotgun (WGS) entry which is preliminary data.</text>
</comment>
<dbReference type="Proteomes" id="UP001140066">
    <property type="component" value="Unassembled WGS sequence"/>
</dbReference>
<proteinExistence type="predicted"/>
<reference evidence="1" key="1">
    <citation type="submission" date="2022-07" db="EMBL/GenBank/DDBJ databases">
        <title>Phylogenomic reconstructions and comparative analyses of Kickxellomycotina fungi.</title>
        <authorList>
            <person name="Reynolds N.K."/>
            <person name="Stajich J.E."/>
            <person name="Barry K."/>
            <person name="Grigoriev I.V."/>
            <person name="Crous P."/>
            <person name="Smith M.E."/>
        </authorList>
    </citation>
    <scope>NUCLEOTIDE SEQUENCE</scope>
    <source>
        <strain evidence="1">BCRC 34191</strain>
    </source>
</reference>
<evidence type="ECO:0000313" key="2">
    <source>
        <dbReference type="Proteomes" id="UP001140066"/>
    </source>
</evidence>
<gene>
    <name evidence="1" type="ORF">GGI18_000649</name>
</gene>
<protein>
    <submittedName>
        <fullName evidence="1">Uncharacterized protein</fullName>
    </submittedName>
</protein>
<name>A0ACC1KNJ5_9FUNG</name>